<accession>A0AB74UNH3</accession>
<evidence type="ECO:0000313" key="2">
    <source>
        <dbReference type="EMBL" id="XHV10661.1"/>
    </source>
</evidence>
<feature type="compositionally biased region" description="Low complexity" evidence="1">
    <location>
        <begin position="16"/>
        <end position="29"/>
    </location>
</feature>
<feature type="region of interest" description="Disordered" evidence="1">
    <location>
        <begin position="1"/>
        <end position="61"/>
    </location>
</feature>
<name>A0AB74UNH3_9VIRU</name>
<protein>
    <submittedName>
        <fullName evidence="2">Uncharacterized protein</fullName>
    </submittedName>
</protein>
<gene>
    <name evidence="2" type="ORF">BL57_189c</name>
</gene>
<proteinExistence type="predicted"/>
<organism evidence="2">
    <name type="scientific">Caulobacter phage BL57</name>
    <dbReference type="NCBI Taxonomy" id="3348355"/>
    <lineage>
        <taxon>Viruses</taxon>
    </lineage>
</organism>
<reference evidence="2" key="1">
    <citation type="submission" date="2024-10" db="EMBL/GenBank/DDBJ databases">
        <title>Genetic diversity among independent isolates of the Dolichocephalovirinae subfamily.</title>
        <authorList>
            <person name="Ely B."/>
            <person name="Thomas Q."/>
            <person name="Mohammadi T."/>
        </authorList>
    </citation>
    <scope>NUCLEOTIDE SEQUENCE</scope>
</reference>
<sequence length="61" mass="6599">MKAPETSEASEAIGEAMRQAQARAQPQLDRALEKAKASGIERSRNLAAISDPHLRRSAAQK</sequence>
<feature type="compositionally biased region" description="Basic and acidic residues" evidence="1">
    <location>
        <begin position="30"/>
        <end position="44"/>
    </location>
</feature>
<dbReference type="EMBL" id="PQ287320">
    <property type="protein sequence ID" value="XHV10661.1"/>
    <property type="molecule type" value="Genomic_DNA"/>
</dbReference>
<evidence type="ECO:0000256" key="1">
    <source>
        <dbReference type="SAM" id="MobiDB-lite"/>
    </source>
</evidence>